<feature type="non-terminal residue" evidence="1">
    <location>
        <position position="81"/>
    </location>
</feature>
<evidence type="ECO:0000313" key="2">
    <source>
        <dbReference type="Proteomes" id="UP000823775"/>
    </source>
</evidence>
<name>A0ABS8TBL9_DATST</name>
<sequence length="81" mass="9072">ENLGSTGPAFTGRFYESPMNDDSLENWLQSTSDSAATRRFTNLDRKFALTSIDPHLPSQKGWQGKQWPRVMALCGTTILHS</sequence>
<proteinExistence type="predicted"/>
<accession>A0ABS8TBL9</accession>
<comment type="caution">
    <text evidence="1">The sequence shown here is derived from an EMBL/GenBank/DDBJ whole genome shotgun (WGS) entry which is preliminary data.</text>
</comment>
<gene>
    <name evidence="1" type="ORF">HAX54_006401</name>
</gene>
<keyword evidence="2" id="KW-1185">Reference proteome</keyword>
<feature type="non-terminal residue" evidence="1">
    <location>
        <position position="1"/>
    </location>
</feature>
<reference evidence="1 2" key="1">
    <citation type="journal article" date="2021" name="BMC Genomics">
        <title>Datura genome reveals duplications of psychoactive alkaloid biosynthetic genes and high mutation rate following tissue culture.</title>
        <authorList>
            <person name="Rajewski A."/>
            <person name="Carter-House D."/>
            <person name="Stajich J."/>
            <person name="Litt A."/>
        </authorList>
    </citation>
    <scope>NUCLEOTIDE SEQUENCE [LARGE SCALE GENOMIC DNA]</scope>
    <source>
        <strain evidence="1">AR-01</strain>
    </source>
</reference>
<evidence type="ECO:0000313" key="1">
    <source>
        <dbReference type="EMBL" id="MCD7468325.1"/>
    </source>
</evidence>
<dbReference type="Proteomes" id="UP000823775">
    <property type="component" value="Unassembled WGS sequence"/>
</dbReference>
<dbReference type="EMBL" id="JACEIK010001322">
    <property type="protein sequence ID" value="MCD7468325.1"/>
    <property type="molecule type" value="Genomic_DNA"/>
</dbReference>
<protein>
    <submittedName>
        <fullName evidence="1">Uncharacterized protein</fullName>
    </submittedName>
</protein>
<organism evidence="1 2">
    <name type="scientific">Datura stramonium</name>
    <name type="common">Jimsonweed</name>
    <name type="synonym">Common thornapple</name>
    <dbReference type="NCBI Taxonomy" id="4076"/>
    <lineage>
        <taxon>Eukaryota</taxon>
        <taxon>Viridiplantae</taxon>
        <taxon>Streptophyta</taxon>
        <taxon>Embryophyta</taxon>
        <taxon>Tracheophyta</taxon>
        <taxon>Spermatophyta</taxon>
        <taxon>Magnoliopsida</taxon>
        <taxon>eudicotyledons</taxon>
        <taxon>Gunneridae</taxon>
        <taxon>Pentapetalae</taxon>
        <taxon>asterids</taxon>
        <taxon>lamiids</taxon>
        <taxon>Solanales</taxon>
        <taxon>Solanaceae</taxon>
        <taxon>Solanoideae</taxon>
        <taxon>Datureae</taxon>
        <taxon>Datura</taxon>
    </lineage>
</organism>